<dbReference type="AlphaFoldDB" id="A0A1F6XD60"/>
<dbReference type="Pfam" id="PF04945">
    <property type="entry name" value="YHS"/>
    <property type="match status" value="1"/>
</dbReference>
<reference evidence="2 3" key="1">
    <citation type="journal article" date="2016" name="Nat. Commun.">
        <title>Thousands of microbial genomes shed light on interconnected biogeochemical processes in an aquifer system.</title>
        <authorList>
            <person name="Anantharaman K."/>
            <person name="Brown C.T."/>
            <person name="Hug L.A."/>
            <person name="Sharon I."/>
            <person name="Castelle C.J."/>
            <person name="Probst A.J."/>
            <person name="Thomas B.C."/>
            <person name="Singh A."/>
            <person name="Wilkins M.J."/>
            <person name="Karaoz U."/>
            <person name="Brodie E.L."/>
            <person name="Williams K.H."/>
            <person name="Hubbard S.S."/>
            <person name="Banfield J.F."/>
        </authorList>
    </citation>
    <scope>NUCLEOTIDE SEQUENCE [LARGE SCALE GENOMIC DNA]</scope>
</reference>
<dbReference type="InterPro" id="IPR011017">
    <property type="entry name" value="TRASH_dom"/>
</dbReference>
<dbReference type="EMBL" id="MFVH01000019">
    <property type="protein sequence ID" value="OGI91932.1"/>
    <property type="molecule type" value="Genomic_DNA"/>
</dbReference>
<sequence length="71" mass="8276">MENKSKIKSLVKKLIKFGFSVKLKTSGQKDPVCGMQATDAITYTYKSQAYFFCSDHCREQFEKEPERYIPK</sequence>
<dbReference type="InterPro" id="IPR012348">
    <property type="entry name" value="RNR-like"/>
</dbReference>
<comment type="caution">
    <text evidence="2">The sequence shown here is derived from an EMBL/GenBank/DDBJ whole genome shotgun (WGS) entry which is preliminary data.</text>
</comment>
<gene>
    <name evidence="2" type="ORF">A2933_01615</name>
</gene>
<dbReference type="GO" id="GO:0016491">
    <property type="term" value="F:oxidoreductase activity"/>
    <property type="evidence" value="ECO:0007669"/>
    <property type="project" value="InterPro"/>
</dbReference>
<dbReference type="SMART" id="SM00746">
    <property type="entry name" value="TRASH"/>
    <property type="match status" value="1"/>
</dbReference>
<evidence type="ECO:0000259" key="1">
    <source>
        <dbReference type="SMART" id="SM00746"/>
    </source>
</evidence>
<accession>A0A1F6XD60</accession>
<feature type="domain" description="TRASH" evidence="1">
    <location>
        <begin position="30"/>
        <end position="65"/>
    </location>
</feature>
<dbReference type="InterPro" id="IPR009078">
    <property type="entry name" value="Ferritin-like_SF"/>
</dbReference>
<name>A0A1F6XD60_9BACT</name>
<organism evidence="2 3">
    <name type="scientific">Candidatus Nomurabacteria bacterium RIFCSPLOWO2_01_FULL_46_18</name>
    <dbReference type="NCBI Taxonomy" id="1801783"/>
    <lineage>
        <taxon>Bacteria</taxon>
        <taxon>Candidatus Nomuraibacteriota</taxon>
    </lineage>
</organism>
<evidence type="ECO:0000313" key="3">
    <source>
        <dbReference type="Proteomes" id="UP000179381"/>
    </source>
</evidence>
<dbReference type="Proteomes" id="UP000179381">
    <property type="component" value="Unassembled WGS sequence"/>
</dbReference>
<evidence type="ECO:0000313" key="2">
    <source>
        <dbReference type="EMBL" id="OGI91932.1"/>
    </source>
</evidence>
<dbReference type="SUPFAM" id="SSF47240">
    <property type="entry name" value="Ferritin-like"/>
    <property type="match status" value="1"/>
</dbReference>
<proteinExistence type="predicted"/>
<dbReference type="InterPro" id="IPR007029">
    <property type="entry name" value="YHS_dom"/>
</dbReference>
<protein>
    <recommendedName>
        <fullName evidence="1">TRASH domain-containing protein</fullName>
    </recommendedName>
</protein>
<dbReference type="Gene3D" id="1.10.620.20">
    <property type="entry name" value="Ribonucleotide Reductase, subunit A"/>
    <property type="match status" value="1"/>
</dbReference>